<evidence type="ECO:0000256" key="1">
    <source>
        <dbReference type="SAM" id="SignalP"/>
    </source>
</evidence>
<keyword evidence="1" id="KW-0732">Signal</keyword>
<protein>
    <submittedName>
        <fullName evidence="2">Uncharacterized protein</fullName>
    </submittedName>
</protein>
<dbReference type="Gene3D" id="2.60.120.260">
    <property type="entry name" value="Galactose-binding domain-like"/>
    <property type="match status" value="1"/>
</dbReference>
<evidence type="ECO:0000313" key="2">
    <source>
        <dbReference type="EMBL" id="CAA9226814.1"/>
    </source>
</evidence>
<dbReference type="InterPro" id="IPR054720">
    <property type="entry name" value="HpiC1"/>
</dbReference>
<reference evidence="2" key="1">
    <citation type="submission" date="2020-02" db="EMBL/GenBank/DDBJ databases">
        <authorList>
            <person name="Meier V. D."/>
        </authorList>
    </citation>
    <scope>NUCLEOTIDE SEQUENCE</scope>
    <source>
        <strain evidence="2">AVDCRST_MAG92</strain>
    </source>
</reference>
<dbReference type="Pfam" id="PF22825">
    <property type="entry name" value="HpiC1-like"/>
    <property type="match status" value="1"/>
</dbReference>
<proteinExistence type="predicted"/>
<feature type="chain" id="PRO_5026822782" evidence="1">
    <location>
        <begin position="31"/>
        <end position="208"/>
    </location>
</feature>
<dbReference type="EMBL" id="CADCTM010000114">
    <property type="protein sequence ID" value="CAA9226814.1"/>
    <property type="molecule type" value="Genomic_DNA"/>
</dbReference>
<accession>A0A6J4HKS5</accession>
<dbReference type="AlphaFoldDB" id="A0A6J4HKS5"/>
<sequence length="208" mass="22127">MNTIQKRSMSVVSTCAVLGGLLLSTQASYAAPVRIQNPGFETDTGSTINTITGWTAVNNGGNGGVFTPGSDNYPGASNTSSSFTSAFGENVAYSNGRTIEQQLNTTFNPANVYRLSVDVGRRLDVPFPSTGASIQLLAGNTVIASAVTPVPPNGGFLTVTAWYSPRLKNRNGQYNQLAGQPLTIRLLSNDRNVFTGQVNWDNVKLKKF</sequence>
<organism evidence="2">
    <name type="scientific">uncultured Coleofasciculus sp</name>
    <dbReference type="NCBI Taxonomy" id="1267456"/>
    <lineage>
        <taxon>Bacteria</taxon>
        <taxon>Bacillati</taxon>
        <taxon>Cyanobacteriota</taxon>
        <taxon>Cyanophyceae</taxon>
        <taxon>Coleofasciculales</taxon>
        <taxon>Coleofasciculaceae</taxon>
        <taxon>Coleofasciculus</taxon>
        <taxon>environmental samples</taxon>
    </lineage>
</organism>
<feature type="signal peptide" evidence="1">
    <location>
        <begin position="1"/>
        <end position="30"/>
    </location>
</feature>
<gene>
    <name evidence="2" type="ORF">AVDCRST_MAG92-865</name>
</gene>
<name>A0A6J4HKS5_9CYAN</name>